<dbReference type="PROSITE" id="PS50968">
    <property type="entry name" value="BIOTINYL_LIPOYL"/>
    <property type="match status" value="1"/>
</dbReference>
<sequence length="179" mass="18476">MTITPAPTTPTPVPADPGGLDAAVAVLHAEAAMEVLHRSVLGVARSVSGAPSRISVRFGCASIDVEWPDATAAGGAAPVTVLAETPATQADAGAEADRHELRSPLVGTFYRSIEPGAKPFVEVGDIVEVGQQVGIVEAMKLMNPLVADLAGRVVDIPVANGEPVEYEQPLLVIEPWEGE</sequence>
<evidence type="ECO:0000256" key="2">
    <source>
        <dbReference type="ARBA" id="ARBA00017562"/>
    </source>
</evidence>
<dbReference type="RefSeq" id="WP_346115704.1">
    <property type="nucleotide sequence ID" value="NZ_BAABGU010000001.1"/>
</dbReference>
<dbReference type="PROSITE" id="PS00188">
    <property type="entry name" value="BIOTIN"/>
    <property type="match status" value="1"/>
</dbReference>
<reference evidence="11" key="1">
    <citation type="journal article" date="2019" name="Int. J. Syst. Evol. Microbiol.">
        <title>The Global Catalogue of Microorganisms (GCM) 10K type strain sequencing project: providing services to taxonomists for standard genome sequencing and annotation.</title>
        <authorList>
            <consortium name="The Broad Institute Genomics Platform"/>
            <consortium name="The Broad Institute Genome Sequencing Center for Infectious Disease"/>
            <person name="Wu L."/>
            <person name="Ma J."/>
        </authorList>
    </citation>
    <scope>NUCLEOTIDE SEQUENCE [LARGE SCALE GENOMIC DNA]</scope>
    <source>
        <strain evidence="11">JCM 3175</strain>
    </source>
</reference>
<evidence type="ECO:0000259" key="9">
    <source>
        <dbReference type="PROSITE" id="PS50968"/>
    </source>
</evidence>
<dbReference type="SUPFAM" id="SSF51230">
    <property type="entry name" value="Single hybrid motif"/>
    <property type="match status" value="1"/>
</dbReference>
<dbReference type="InterPro" id="IPR011053">
    <property type="entry name" value="Single_hybrid_motif"/>
</dbReference>
<dbReference type="EMBL" id="BAABGU010000001">
    <property type="protein sequence ID" value="GAA4561676.1"/>
    <property type="molecule type" value="Genomic_DNA"/>
</dbReference>
<evidence type="ECO:0000313" key="10">
    <source>
        <dbReference type="EMBL" id="GAA4561676.1"/>
    </source>
</evidence>
<accession>A0ABP8S5D5</accession>
<evidence type="ECO:0000256" key="3">
    <source>
        <dbReference type="ARBA" id="ARBA00022516"/>
    </source>
</evidence>
<keyword evidence="4 8" id="KW-0276">Fatty acid metabolism</keyword>
<comment type="caution">
    <text evidence="10">The sequence shown here is derived from an EMBL/GenBank/DDBJ whole genome shotgun (WGS) entry which is preliminary data.</text>
</comment>
<gene>
    <name evidence="10" type="ORF">GCM10023176_00860</name>
</gene>
<evidence type="ECO:0000256" key="5">
    <source>
        <dbReference type="ARBA" id="ARBA00023098"/>
    </source>
</evidence>
<dbReference type="PRINTS" id="PR01071">
    <property type="entry name" value="ACOABIOTINCC"/>
</dbReference>
<keyword evidence="11" id="KW-1185">Reference proteome</keyword>
<name>A0ABP8S5D5_9ACTN</name>
<evidence type="ECO:0000256" key="1">
    <source>
        <dbReference type="ARBA" id="ARBA00005194"/>
    </source>
</evidence>
<dbReference type="InterPro" id="IPR000089">
    <property type="entry name" value="Biotin_lipoyl"/>
</dbReference>
<protein>
    <recommendedName>
        <fullName evidence="2 8">Biotin carboxyl carrier protein of acetyl-CoA carboxylase</fullName>
    </recommendedName>
</protein>
<dbReference type="CDD" id="cd06850">
    <property type="entry name" value="biotinyl_domain"/>
    <property type="match status" value="1"/>
</dbReference>
<dbReference type="PANTHER" id="PTHR45266">
    <property type="entry name" value="OXALOACETATE DECARBOXYLASE ALPHA CHAIN"/>
    <property type="match status" value="1"/>
</dbReference>
<dbReference type="InterPro" id="IPR001249">
    <property type="entry name" value="AcCoA_biotinCC"/>
</dbReference>
<dbReference type="Pfam" id="PF00364">
    <property type="entry name" value="Biotin_lipoyl"/>
    <property type="match status" value="1"/>
</dbReference>
<dbReference type="Proteomes" id="UP001500307">
    <property type="component" value="Unassembled WGS sequence"/>
</dbReference>
<keyword evidence="6 8" id="KW-0275">Fatty acid biosynthesis</keyword>
<dbReference type="InterPro" id="IPR001882">
    <property type="entry name" value="Biotin_BS"/>
</dbReference>
<comment type="function">
    <text evidence="8">This protein is a component of the acetyl coenzyme A carboxylase complex; first, biotin carboxylase catalyzes the carboxylation of the carrier protein and then the transcarboxylase transfers the carboxyl group to form malonyl-CoA.</text>
</comment>
<dbReference type="PANTHER" id="PTHR45266:SF3">
    <property type="entry name" value="OXALOACETATE DECARBOXYLASE ALPHA CHAIN"/>
    <property type="match status" value="1"/>
</dbReference>
<feature type="domain" description="Lipoyl-binding" evidence="9">
    <location>
        <begin position="98"/>
        <end position="174"/>
    </location>
</feature>
<keyword evidence="5 8" id="KW-0443">Lipid metabolism</keyword>
<evidence type="ECO:0000256" key="6">
    <source>
        <dbReference type="ARBA" id="ARBA00023160"/>
    </source>
</evidence>
<organism evidence="10 11">
    <name type="scientific">Micromonospora coerulea</name>
    <dbReference type="NCBI Taxonomy" id="47856"/>
    <lineage>
        <taxon>Bacteria</taxon>
        <taxon>Bacillati</taxon>
        <taxon>Actinomycetota</taxon>
        <taxon>Actinomycetes</taxon>
        <taxon>Micromonosporales</taxon>
        <taxon>Micromonosporaceae</taxon>
        <taxon>Micromonospora</taxon>
    </lineage>
</organism>
<comment type="pathway">
    <text evidence="1 8">Lipid metabolism; fatty acid biosynthesis.</text>
</comment>
<dbReference type="InterPro" id="IPR050709">
    <property type="entry name" value="Biotin_Carboxyl_Carrier/Decarb"/>
</dbReference>
<evidence type="ECO:0000256" key="4">
    <source>
        <dbReference type="ARBA" id="ARBA00022832"/>
    </source>
</evidence>
<keyword evidence="3 8" id="KW-0444">Lipid biosynthesis</keyword>
<keyword evidence="7 8" id="KW-0092">Biotin</keyword>
<dbReference type="NCBIfam" id="TIGR00531">
    <property type="entry name" value="BCCP"/>
    <property type="match status" value="1"/>
</dbReference>
<evidence type="ECO:0000256" key="8">
    <source>
        <dbReference type="RuleBase" id="RU364072"/>
    </source>
</evidence>
<evidence type="ECO:0000256" key="7">
    <source>
        <dbReference type="ARBA" id="ARBA00023267"/>
    </source>
</evidence>
<dbReference type="Gene3D" id="2.40.50.100">
    <property type="match status" value="1"/>
</dbReference>
<proteinExistence type="predicted"/>
<evidence type="ECO:0000313" key="11">
    <source>
        <dbReference type="Proteomes" id="UP001500307"/>
    </source>
</evidence>